<keyword evidence="1" id="KW-0732">Signal</keyword>
<evidence type="ECO:0000313" key="2">
    <source>
        <dbReference type="EMBL" id="OGC09746.1"/>
    </source>
</evidence>
<dbReference type="STRING" id="1802568.A3F86_06030"/>
<feature type="signal peptide" evidence="1">
    <location>
        <begin position="1"/>
        <end position="24"/>
    </location>
</feature>
<sequence length="98" mass="10471">MTLMITTPTAARSTAAAATFFAKAASFLRSGERMLTNSSMAVLISYMTITPKTAKTNIASSIKPTLAQAAKEITVRPIIKCINKLRWVCSAYFAPAPA</sequence>
<gene>
    <name evidence="2" type="ORF">A3F86_06030</name>
</gene>
<evidence type="ECO:0000256" key="1">
    <source>
        <dbReference type="SAM" id="SignalP"/>
    </source>
</evidence>
<dbReference type="EMBL" id="METQ01000015">
    <property type="protein sequence ID" value="OGC09746.1"/>
    <property type="molecule type" value="Genomic_DNA"/>
</dbReference>
<feature type="chain" id="PRO_5009514334" evidence="1">
    <location>
        <begin position="25"/>
        <end position="98"/>
    </location>
</feature>
<dbReference type="Proteomes" id="UP000179095">
    <property type="component" value="Unassembled WGS sequence"/>
</dbReference>
<reference evidence="2 3" key="1">
    <citation type="journal article" date="2016" name="Nat. Commun.">
        <title>Thousands of microbial genomes shed light on interconnected biogeochemical processes in an aquifer system.</title>
        <authorList>
            <person name="Anantharaman K."/>
            <person name="Brown C.T."/>
            <person name="Hug L.A."/>
            <person name="Sharon I."/>
            <person name="Castelle C.J."/>
            <person name="Probst A.J."/>
            <person name="Thomas B.C."/>
            <person name="Singh A."/>
            <person name="Wilkins M.J."/>
            <person name="Karaoz U."/>
            <person name="Brodie E.L."/>
            <person name="Williams K.H."/>
            <person name="Hubbard S.S."/>
            <person name="Banfield J.F."/>
        </authorList>
    </citation>
    <scope>NUCLEOTIDE SEQUENCE [LARGE SCALE GENOMIC DNA]</scope>
</reference>
<organism evidence="2 3">
    <name type="scientific">candidate division WOR-1 bacterium RIFCSPLOWO2_12_FULL_45_9</name>
    <dbReference type="NCBI Taxonomy" id="1802568"/>
    <lineage>
        <taxon>Bacteria</taxon>
        <taxon>Bacillati</taxon>
        <taxon>Saganbacteria</taxon>
    </lineage>
</organism>
<protein>
    <submittedName>
        <fullName evidence="2">Uncharacterized protein</fullName>
    </submittedName>
</protein>
<name>A0A1F4RNP3_UNCSA</name>
<dbReference type="AlphaFoldDB" id="A0A1F4RNP3"/>
<evidence type="ECO:0000313" key="3">
    <source>
        <dbReference type="Proteomes" id="UP000179095"/>
    </source>
</evidence>
<comment type="caution">
    <text evidence="2">The sequence shown here is derived from an EMBL/GenBank/DDBJ whole genome shotgun (WGS) entry which is preliminary data.</text>
</comment>
<accession>A0A1F4RNP3</accession>
<proteinExistence type="predicted"/>